<dbReference type="Gene3D" id="3.30.160.60">
    <property type="entry name" value="Classic Zinc Finger"/>
    <property type="match status" value="2"/>
</dbReference>
<gene>
    <name evidence="10" type="ORF">ACJMK2_005483</name>
</gene>
<organism evidence="10 11">
    <name type="scientific">Sinanodonta woodiana</name>
    <name type="common">Chinese pond mussel</name>
    <name type="synonym">Anodonta woodiana</name>
    <dbReference type="NCBI Taxonomy" id="1069815"/>
    <lineage>
        <taxon>Eukaryota</taxon>
        <taxon>Metazoa</taxon>
        <taxon>Spiralia</taxon>
        <taxon>Lophotrochozoa</taxon>
        <taxon>Mollusca</taxon>
        <taxon>Bivalvia</taxon>
        <taxon>Autobranchia</taxon>
        <taxon>Heteroconchia</taxon>
        <taxon>Palaeoheterodonta</taxon>
        <taxon>Unionida</taxon>
        <taxon>Unionoidea</taxon>
        <taxon>Unionidae</taxon>
        <taxon>Unioninae</taxon>
        <taxon>Sinanodonta</taxon>
    </lineage>
</organism>
<dbReference type="SUPFAM" id="SSF57667">
    <property type="entry name" value="beta-beta-alpha zinc fingers"/>
    <property type="match status" value="1"/>
</dbReference>
<keyword evidence="11" id="KW-1185">Reference proteome</keyword>
<dbReference type="Proteomes" id="UP001634394">
    <property type="component" value="Unassembled WGS sequence"/>
</dbReference>
<dbReference type="GO" id="GO:0005634">
    <property type="term" value="C:nucleus"/>
    <property type="evidence" value="ECO:0007669"/>
    <property type="project" value="UniProtKB-SubCell"/>
</dbReference>
<reference evidence="10 11" key="1">
    <citation type="submission" date="2024-11" db="EMBL/GenBank/DDBJ databases">
        <title>Chromosome-level genome assembly of the freshwater bivalve Anodonta woodiana.</title>
        <authorList>
            <person name="Chen X."/>
        </authorList>
    </citation>
    <scope>NUCLEOTIDE SEQUENCE [LARGE SCALE GENOMIC DNA]</scope>
    <source>
        <strain evidence="10">MN2024</strain>
        <tissue evidence="10">Gills</tissue>
    </source>
</reference>
<name>A0ABD3VQV6_SINWO</name>
<dbReference type="SMART" id="SM00355">
    <property type="entry name" value="ZnF_C2H2"/>
    <property type="match status" value="3"/>
</dbReference>
<sequence length="738" mass="82909">MMMADSMDDSDIEQSPDFRQALKLVLKQEIHFLLRRLSETGEESLVITASLGDGEVTQLGSGKGNEYFQFKKLEALKKDFLLFCRDPDSAALQKKEEKVEIIEQDKQDVMETSMPTELPLQMGVVDDTVIKVELNPDCIELERVQISSLVPTDQTSSMETVDEISTDHALHYAAASLNSVVTKEGALKSGKATHPKWIQVAPQCLTDKGKVKTVTSDPTNTMATDSGHPRTIASSFNSLRNENLEVDDQKLVEIKSEYEMENLNKGSFENKNDINDGHYQSSSHDGGYIMNDSSTSQERFFPKNSPARLKQSVYLSELDTGFGRKGNIEMSRMYQSYGSSRKTVVHSDSNNDNQTEQKDFLKPNISVIDFSENKMHVDRSQNLNSAQFSNSSKQVIPVSCVSVPRKLTRTDDTMRSYASSLTTKEILTENQRRVMGLTVQKPERTSHKRESSHHSREVNDQMRDRDIMPINYPQEDYTLSEVSANRFGLGSQGSTQAAEFVSLSSGLGSSLNIRAGAIKRKLFRPKSTGFRHKSSVSHNLAPQASFCQIDVDLTAGEHFKESDRNNQTFERGYGETFESLRGAQSSQIQSSQSQISPKCPDQSGSDHGTHDDLQPFVPLSAEEFCSMETVSSVGGPKYTMNSAFVKVGNLAKCLICNKILNPSSCRFHWRFHVGEKPFKCHICGHCFSQVSNLRQHLRIHTDERPFKCDICHKSFRRGSHLRSHRNNIHKDSFPINFT</sequence>
<dbReference type="InterPro" id="IPR036236">
    <property type="entry name" value="Znf_C2H2_sf"/>
</dbReference>
<evidence type="ECO:0000313" key="10">
    <source>
        <dbReference type="EMBL" id="KAL3863745.1"/>
    </source>
</evidence>
<dbReference type="AlphaFoldDB" id="A0ABD3VQV6"/>
<dbReference type="FunFam" id="3.30.160.60:FF:000090">
    <property type="entry name" value="Odd-skipped-related transciption factor 2"/>
    <property type="match status" value="1"/>
</dbReference>
<feature type="region of interest" description="Disordered" evidence="8">
    <location>
        <begin position="440"/>
        <end position="459"/>
    </location>
</feature>
<feature type="compositionally biased region" description="Low complexity" evidence="8">
    <location>
        <begin position="584"/>
        <end position="596"/>
    </location>
</feature>
<evidence type="ECO:0000313" key="11">
    <source>
        <dbReference type="Proteomes" id="UP001634394"/>
    </source>
</evidence>
<feature type="compositionally biased region" description="Basic and acidic residues" evidence="8">
    <location>
        <begin position="441"/>
        <end position="459"/>
    </location>
</feature>
<keyword evidence="6" id="KW-0539">Nucleus</keyword>
<protein>
    <recommendedName>
        <fullName evidence="9">C2H2-type domain-containing protein</fullName>
    </recommendedName>
</protein>
<evidence type="ECO:0000256" key="5">
    <source>
        <dbReference type="ARBA" id="ARBA00022833"/>
    </source>
</evidence>
<accession>A0ABD3VQV6</accession>
<evidence type="ECO:0000256" key="2">
    <source>
        <dbReference type="ARBA" id="ARBA00022723"/>
    </source>
</evidence>
<comment type="subcellular location">
    <subcellularLocation>
        <location evidence="1">Nucleus</location>
    </subcellularLocation>
</comment>
<evidence type="ECO:0000256" key="1">
    <source>
        <dbReference type="ARBA" id="ARBA00004123"/>
    </source>
</evidence>
<keyword evidence="2" id="KW-0479">Metal-binding</keyword>
<dbReference type="PANTHER" id="PTHR24394">
    <property type="entry name" value="ZINC FINGER PROTEIN"/>
    <property type="match status" value="1"/>
</dbReference>
<dbReference type="InterPro" id="IPR013087">
    <property type="entry name" value="Znf_C2H2_type"/>
</dbReference>
<dbReference type="PROSITE" id="PS50157">
    <property type="entry name" value="ZINC_FINGER_C2H2_2"/>
    <property type="match status" value="2"/>
</dbReference>
<dbReference type="EMBL" id="JBJQND010000010">
    <property type="protein sequence ID" value="KAL3863745.1"/>
    <property type="molecule type" value="Genomic_DNA"/>
</dbReference>
<evidence type="ECO:0000256" key="7">
    <source>
        <dbReference type="PROSITE-ProRule" id="PRU00042"/>
    </source>
</evidence>
<keyword evidence="5" id="KW-0862">Zinc</keyword>
<evidence type="ECO:0000256" key="4">
    <source>
        <dbReference type="ARBA" id="ARBA00022771"/>
    </source>
</evidence>
<feature type="region of interest" description="Disordered" evidence="8">
    <location>
        <begin position="584"/>
        <end position="612"/>
    </location>
</feature>
<evidence type="ECO:0000256" key="3">
    <source>
        <dbReference type="ARBA" id="ARBA00022737"/>
    </source>
</evidence>
<keyword evidence="3" id="KW-0677">Repeat</keyword>
<feature type="domain" description="C2H2-type" evidence="9">
    <location>
        <begin position="706"/>
        <end position="734"/>
    </location>
</feature>
<dbReference type="PROSITE" id="PS00028">
    <property type="entry name" value="ZINC_FINGER_C2H2_1"/>
    <property type="match status" value="2"/>
</dbReference>
<dbReference type="EMBL" id="JBJQND010000010">
    <property type="protein sequence ID" value="KAL3863744.1"/>
    <property type="molecule type" value="Genomic_DNA"/>
</dbReference>
<proteinExistence type="predicted"/>
<comment type="caution">
    <text evidence="10">The sequence shown here is derived from an EMBL/GenBank/DDBJ whole genome shotgun (WGS) entry which is preliminary data.</text>
</comment>
<dbReference type="Pfam" id="PF00096">
    <property type="entry name" value="zf-C2H2"/>
    <property type="match status" value="2"/>
</dbReference>
<evidence type="ECO:0000256" key="6">
    <source>
        <dbReference type="ARBA" id="ARBA00023242"/>
    </source>
</evidence>
<feature type="domain" description="C2H2-type" evidence="9">
    <location>
        <begin position="678"/>
        <end position="705"/>
    </location>
</feature>
<dbReference type="FunFam" id="3.30.160.60:FF:001158">
    <property type="entry name" value="zinc finger protein 22"/>
    <property type="match status" value="1"/>
</dbReference>
<keyword evidence="4 7" id="KW-0863">Zinc-finger</keyword>
<evidence type="ECO:0000256" key="8">
    <source>
        <dbReference type="SAM" id="MobiDB-lite"/>
    </source>
</evidence>
<evidence type="ECO:0000259" key="9">
    <source>
        <dbReference type="PROSITE" id="PS50157"/>
    </source>
</evidence>
<dbReference type="GO" id="GO:0008270">
    <property type="term" value="F:zinc ion binding"/>
    <property type="evidence" value="ECO:0007669"/>
    <property type="project" value="UniProtKB-KW"/>
</dbReference>
<dbReference type="PANTHER" id="PTHR24394:SF58">
    <property type="entry name" value="ZINC FINGER AND BTB DOMAIN CONTAINING 33"/>
    <property type="match status" value="1"/>
</dbReference>